<feature type="region of interest" description="Disordered" evidence="1">
    <location>
        <begin position="623"/>
        <end position="798"/>
    </location>
</feature>
<evidence type="ECO:0000256" key="1">
    <source>
        <dbReference type="SAM" id="MobiDB-lite"/>
    </source>
</evidence>
<organism evidence="2 3">
    <name type="scientific">Coprinellus micaceus</name>
    <name type="common">Glistening ink-cap mushroom</name>
    <name type="synonym">Coprinus micaceus</name>
    <dbReference type="NCBI Taxonomy" id="71717"/>
    <lineage>
        <taxon>Eukaryota</taxon>
        <taxon>Fungi</taxon>
        <taxon>Dikarya</taxon>
        <taxon>Basidiomycota</taxon>
        <taxon>Agaricomycotina</taxon>
        <taxon>Agaricomycetes</taxon>
        <taxon>Agaricomycetidae</taxon>
        <taxon>Agaricales</taxon>
        <taxon>Agaricineae</taxon>
        <taxon>Psathyrellaceae</taxon>
        <taxon>Coprinellus</taxon>
    </lineage>
</organism>
<gene>
    <name evidence="2" type="ORF">FA13DRAFT_1714373</name>
</gene>
<dbReference type="EMBL" id="QPFP01000062">
    <property type="protein sequence ID" value="TEB24916.1"/>
    <property type="molecule type" value="Genomic_DNA"/>
</dbReference>
<accession>A0A4Y7SSR9</accession>
<dbReference type="AlphaFoldDB" id="A0A4Y7SSR9"/>
<feature type="compositionally biased region" description="Basic and acidic residues" evidence="1">
    <location>
        <begin position="855"/>
        <end position="870"/>
    </location>
</feature>
<feature type="compositionally biased region" description="Acidic residues" evidence="1">
    <location>
        <begin position="737"/>
        <end position="754"/>
    </location>
</feature>
<evidence type="ECO:0000313" key="2">
    <source>
        <dbReference type="EMBL" id="TEB24916.1"/>
    </source>
</evidence>
<evidence type="ECO:0000313" key="3">
    <source>
        <dbReference type="Proteomes" id="UP000298030"/>
    </source>
</evidence>
<feature type="compositionally biased region" description="Basic and acidic residues" evidence="1">
    <location>
        <begin position="113"/>
        <end position="122"/>
    </location>
</feature>
<dbReference type="Proteomes" id="UP000298030">
    <property type="component" value="Unassembled WGS sequence"/>
</dbReference>
<feature type="compositionally biased region" description="Basic residues" evidence="1">
    <location>
        <begin position="662"/>
        <end position="671"/>
    </location>
</feature>
<feature type="compositionally biased region" description="Polar residues" evidence="1">
    <location>
        <begin position="871"/>
        <end position="885"/>
    </location>
</feature>
<feature type="compositionally biased region" description="Polar residues" evidence="1">
    <location>
        <begin position="789"/>
        <end position="798"/>
    </location>
</feature>
<reference evidence="2 3" key="1">
    <citation type="journal article" date="2019" name="Nat. Ecol. Evol.">
        <title>Megaphylogeny resolves global patterns of mushroom evolution.</title>
        <authorList>
            <person name="Varga T."/>
            <person name="Krizsan K."/>
            <person name="Foldi C."/>
            <person name="Dima B."/>
            <person name="Sanchez-Garcia M."/>
            <person name="Sanchez-Ramirez S."/>
            <person name="Szollosi G.J."/>
            <person name="Szarkandi J.G."/>
            <person name="Papp V."/>
            <person name="Albert L."/>
            <person name="Andreopoulos W."/>
            <person name="Angelini C."/>
            <person name="Antonin V."/>
            <person name="Barry K.W."/>
            <person name="Bougher N.L."/>
            <person name="Buchanan P."/>
            <person name="Buyck B."/>
            <person name="Bense V."/>
            <person name="Catcheside P."/>
            <person name="Chovatia M."/>
            <person name="Cooper J."/>
            <person name="Damon W."/>
            <person name="Desjardin D."/>
            <person name="Finy P."/>
            <person name="Geml J."/>
            <person name="Haridas S."/>
            <person name="Hughes K."/>
            <person name="Justo A."/>
            <person name="Karasinski D."/>
            <person name="Kautmanova I."/>
            <person name="Kiss B."/>
            <person name="Kocsube S."/>
            <person name="Kotiranta H."/>
            <person name="LaButti K.M."/>
            <person name="Lechner B.E."/>
            <person name="Liimatainen K."/>
            <person name="Lipzen A."/>
            <person name="Lukacs Z."/>
            <person name="Mihaltcheva S."/>
            <person name="Morgado L.N."/>
            <person name="Niskanen T."/>
            <person name="Noordeloos M.E."/>
            <person name="Ohm R.A."/>
            <person name="Ortiz-Santana B."/>
            <person name="Ovrebo C."/>
            <person name="Racz N."/>
            <person name="Riley R."/>
            <person name="Savchenko A."/>
            <person name="Shiryaev A."/>
            <person name="Soop K."/>
            <person name="Spirin V."/>
            <person name="Szebenyi C."/>
            <person name="Tomsovsky M."/>
            <person name="Tulloss R.E."/>
            <person name="Uehling J."/>
            <person name="Grigoriev I.V."/>
            <person name="Vagvolgyi C."/>
            <person name="Papp T."/>
            <person name="Martin F.M."/>
            <person name="Miettinen O."/>
            <person name="Hibbett D.S."/>
            <person name="Nagy L.G."/>
        </authorList>
    </citation>
    <scope>NUCLEOTIDE SEQUENCE [LARGE SCALE GENOMIC DNA]</scope>
    <source>
        <strain evidence="2 3">FP101781</strain>
    </source>
</reference>
<keyword evidence="3" id="KW-1185">Reference proteome</keyword>
<sequence>MTQKLLMNSPIGMLVKYIQTLNICSPCVTVRRYSRTRGTLEIGEGAGRGTKGKLNAPTFVEPTWKRGMVFSARKPSMSLTTSWRDALLARSHMYERAEAGSPWPADSASRAPCARERKIPNLDKSAKASQLKKLCKFENMTKSGRTHLNISARSSSASTVVAEAPNHEDGELHRLLTVRRERQPLWDRELKSIGLEENTRAAGEPRIGLFHRLYFGTQRAQDSPRRTYAAIAGQIFLKRGHAIDPIIGEDKYVEERVHRSFNWRAAIALSNRGTRGSRREEARQEGGEEIGEDTEEIEGVPLDRVRVEYRATPEDMRRVRDLSEKHRCKKGSEAWRSMRGSDGGIGGCWVHSFGQRRDTSSLGYALRGYCELDRWVQTTEDGRAGGPERVDCLAVVSAGGEIEHLPRRTRSKVSSTMHNGDFHLRCTRARIPDSGGSVERGESERWWCGDKERKLRLWNSNSGTRAPATGDSYPARALILQPCHTGVEPRRVHRRTRASLSGDTTHKALGAVGGALHVLNGEAVCHAQIGITHSSAGSVDNAQWGLVYPADVTDVAVARPRRRRMARVRARRRAIVDSSLVIPHTRYWTASELFCTFQGNEIFTVKQWGSRLSQVGMGSKAVVGGYADGSHGRRGLRRLRDRTTHSTTDSVGDTQEYPAHSVSRRVTTRKRTVPEPSPEGEGAASNPGLPTPNNPPQPRRSSRVAKLPQKNYNERSSVGDESEGEEREMGTEKDESSVDEDGDGDEDEDGEGDEYAARASKKRRTYSAPGGVGKGKSSKGKAKERTTGRAASNTASGSRGLNLREAKNLFWIDRRIYVRIGGRGDWVEGSVKGVQERRGDVWVNWRMHGQGGTIRSDHVRDAKPAEDKSPSAESTSNEASGSGSG</sequence>
<feature type="compositionally biased region" description="Pro residues" evidence="1">
    <location>
        <begin position="689"/>
        <end position="698"/>
    </location>
</feature>
<feature type="compositionally biased region" description="Basic and acidic residues" evidence="1">
    <location>
        <begin position="727"/>
        <end position="736"/>
    </location>
</feature>
<proteinExistence type="predicted"/>
<feature type="region of interest" description="Disordered" evidence="1">
    <location>
        <begin position="850"/>
        <end position="885"/>
    </location>
</feature>
<name>A0A4Y7SSR9_COPMI</name>
<protein>
    <submittedName>
        <fullName evidence="2">Uncharacterized protein</fullName>
    </submittedName>
</protein>
<feature type="region of interest" description="Disordered" evidence="1">
    <location>
        <begin position="100"/>
        <end position="122"/>
    </location>
</feature>
<comment type="caution">
    <text evidence="2">The sequence shown here is derived from an EMBL/GenBank/DDBJ whole genome shotgun (WGS) entry which is preliminary data.</text>
</comment>